<sequence>MEILVDLPAYLIIFALGASIGSFLNVIVYRVPAGLSVWYPPSRCPHCHTRLGLSENIPVFGWLWLRGKCRHCHAPISMRYPLVEGLMGVLFLLVYVTIMPGTIVQLFGLWALLAWLVALSLIDIDTLTLPNPLTQSGLVVGLCFQGLLGLKTAGVIDQLMVGVLGAVLGLWLFEAIAFLGSMAFGQTAMGAGDAKLAALMGAWLGWKMLLVASFIACGLGAFIGAGAMAVGILDRRQPMPFGPFLAIAAGITALWGEIIVSMYMELFFPVI</sequence>
<keyword evidence="9" id="KW-0511">Multifunctional enzyme</keyword>
<dbReference type="Pfam" id="PF06750">
    <property type="entry name" value="A24_N_bact"/>
    <property type="match status" value="1"/>
</dbReference>
<keyword evidence="6 10" id="KW-1133">Transmembrane helix</keyword>
<evidence type="ECO:0000256" key="5">
    <source>
        <dbReference type="ARBA" id="ARBA00022692"/>
    </source>
</evidence>
<evidence type="ECO:0000256" key="8">
    <source>
        <dbReference type="RuleBase" id="RU003793"/>
    </source>
</evidence>
<evidence type="ECO:0000313" key="14">
    <source>
        <dbReference type="Proteomes" id="UP000032946"/>
    </source>
</evidence>
<keyword evidence="14" id="KW-1185">Reference proteome</keyword>
<evidence type="ECO:0000256" key="7">
    <source>
        <dbReference type="ARBA" id="ARBA00023136"/>
    </source>
</evidence>
<dbReference type="PANTHER" id="PTHR30487">
    <property type="entry name" value="TYPE 4 PREPILIN-LIKE PROTEINS LEADER PEPTIDE-PROCESSING ENZYME"/>
    <property type="match status" value="1"/>
</dbReference>
<evidence type="ECO:0000313" key="13">
    <source>
        <dbReference type="EMBL" id="CDM97131.1"/>
    </source>
</evidence>
<name>A0A9P1P0P6_9CYAN</name>
<keyword evidence="9" id="KW-0489">Methyltransferase</keyword>
<dbReference type="InterPro" id="IPR014032">
    <property type="entry name" value="Peptidase_A24A_bac"/>
</dbReference>
<keyword evidence="3" id="KW-1003">Cell membrane</keyword>
<reference evidence="13 14" key="1">
    <citation type="submission" date="2014-02" db="EMBL/GenBank/DDBJ databases">
        <authorList>
            <person name="Genoscope - CEA"/>
        </authorList>
    </citation>
    <scope>NUCLEOTIDE SEQUENCE [LARGE SCALE GENOMIC DNA]</scope>
    <source>
        <strain evidence="13 14">PCC 8005</strain>
    </source>
</reference>
<dbReference type="GO" id="GO:0004190">
    <property type="term" value="F:aspartic-type endopeptidase activity"/>
    <property type="evidence" value="ECO:0007669"/>
    <property type="project" value="UniProtKB-EC"/>
</dbReference>
<feature type="domain" description="Prepilin peptidase A24 N-terminal" evidence="12">
    <location>
        <begin position="16"/>
        <end position="97"/>
    </location>
</feature>
<proteinExistence type="inferred from homology"/>
<feature type="transmembrane region" description="Helical" evidence="10">
    <location>
        <begin position="133"/>
        <end position="150"/>
    </location>
</feature>
<feature type="transmembrane region" description="Helical" evidence="10">
    <location>
        <begin position="204"/>
        <end position="232"/>
    </location>
</feature>
<dbReference type="Gene3D" id="1.20.120.1220">
    <property type="match status" value="1"/>
</dbReference>
<comment type="similarity">
    <text evidence="2 8">Belongs to the peptidase A24 family.</text>
</comment>
<dbReference type="GO" id="GO:0032259">
    <property type="term" value="P:methylation"/>
    <property type="evidence" value="ECO:0007669"/>
    <property type="project" value="UniProtKB-KW"/>
</dbReference>
<dbReference type="RefSeq" id="WP_006623879.1">
    <property type="nucleotide sequence ID" value="NZ_FO818640.1"/>
</dbReference>
<evidence type="ECO:0000259" key="12">
    <source>
        <dbReference type="Pfam" id="PF06750"/>
    </source>
</evidence>
<dbReference type="PRINTS" id="PR00864">
    <property type="entry name" value="PREPILNPTASE"/>
</dbReference>
<comment type="subcellular location">
    <subcellularLocation>
        <location evidence="1">Cell inner membrane</location>
        <topology evidence="1">Multi-pass membrane protein</topology>
    </subcellularLocation>
    <subcellularLocation>
        <location evidence="9">Cell membrane</location>
        <topology evidence="9">Multi-pass membrane protein</topology>
    </subcellularLocation>
</comment>
<dbReference type="GO" id="GO:0008168">
    <property type="term" value="F:methyltransferase activity"/>
    <property type="evidence" value="ECO:0007669"/>
    <property type="project" value="UniProtKB-KW"/>
</dbReference>
<dbReference type="EMBL" id="FO818640">
    <property type="protein sequence ID" value="CDM97131.1"/>
    <property type="molecule type" value="Genomic_DNA"/>
</dbReference>
<dbReference type="InterPro" id="IPR050882">
    <property type="entry name" value="Prepilin_peptidase/N-MTase"/>
</dbReference>
<protein>
    <recommendedName>
        <fullName evidence="9">Prepilin leader peptidase/N-methyltransferase</fullName>
        <ecNumber evidence="9">2.1.1.-</ecNumber>
        <ecNumber evidence="9">3.4.23.43</ecNumber>
    </recommendedName>
</protein>
<dbReference type="GO" id="GO:0005886">
    <property type="term" value="C:plasma membrane"/>
    <property type="evidence" value="ECO:0007669"/>
    <property type="project" value="UniProtKB-SubCell"/>
</dbReference>
<dbReference type="EC" id="2.1.1.-" evidence="9"/>
<accession>A0A9P1P0P6</accession>
<feature type="transmembrane region" description="Helical" evidence="10">
    <location>
        <begin position="162"/>
        <end position="184"/>
    </location>
</feature>
<dbReference type="Pfam" id="PF01478">
    <property type="entry name" value="Peptidase_A24"/>
    <property type="match status" value="1"/>
</dbReference>
<feature type="domain" description="Prepilin type IV endopeptidase peptidase" evidence="11">
    <location>
        <begin position="110"/>
        <end position="224"/>
    </location>
</feature>
<keyword evidence="9" id="KW-0808">Transferase</keyword>
<keyword evidence="9" id="KW-0645">Protease</keyword>
<dbReference type="AlphaFoldDB" id="A0A9P1P0P6"/>
<keyword evidence="4" id="KW-0997">Cell inner membrane</keyword>
<dbReference type="EC" id="3.4.23.43" evidence="9"/>
<gene>
    <name evidence="13" type="ORF">ARTHRO_50098</name>
</gene>
<keyword evidence="9 13" id="KW-0378">Hydrolase</keyword>
<evidence type="ECO:0000256" key="4">
    <source>
        <dbReference type="ARBA" id="ARBA00022519"/>
    </source>
</evidence>
<dbReference type="GO" id="GO:0006465">
    <property type="term" value="P:signal peptide processing"/>
    <property type="evidence" value="ECO:0007669"/>
    <property type="project" value="TreeGrafter"/>
</dbReference>
<feature type="transmembrane region" description="Helical" evidence="10">
    <location>
        <begin position="86"/>
        <end position="113"/>
    </location>
</feature>
<keyword evidence="5 9" id="KW-0812">Transmembrane</keyword>
<dbReference type="InterPro" id="IPR000045">
    <property type="entry name" value="Prepilin_IV_endopep_pep"/>
</dbReference>
<evidence type="ECO:0000256" key="10">
    <source>
        <dbReference type="SAM" id="Phobius"/>
    </source>
</evidence>
<evidence type="ECO:0000256" key="6">
    <source>
        <dbReference type="ARBA" id="ARBA00022989"/>
    </source>
</evidence>
<evidence type="ECO:0000256" key="2">
    <source>
        <dbReference type="ARBA" id="ARBA00005801"/>
    </source>
</evidence>
<dbReference type="PANTHER" id="PTHR30487:SF0">
    <property type="entry name" value="PREPILIN LEADER PEPTIDASE_N-METHYLTRANSFERASE-RELATED"/>
    <property type="match status" value="1"/>
</dbReference>
<feature type="transmembrane region" description="Helical" evidence="10">
    <location>
        <begin position="7"/>
        <end position="28"/>
    </location>
</feature>
<comment type="function">
    <text evidence="9">Plays an essential role in type IV pili and type II pseudopili formation by proteolytically removing the leader sequence from substrate proteins and subsequently monomethylating the alpha-amino group of the newly exposed N-terminal phenylalanine.</text>
</comment>
<organism evidence="13 14">
    <name type="scientific">Limnospira indica PCC 8005</name>
    <dbReference type="NCBI Taxonomy" id="376219"/>
    <lineage>
        <taxon>Bacteria</taxon>
        <taxon>Bacillati</taxon>
        <taxon>Cyanobacteriota</taxon>
        <taxon>Cyanophyceae</taxon>
        <taxon>Oscillatoriophycideae</taxon>
        <taxon>Oscillatoriales</taxon>
        <taxon>Sirenicapillariaceae</taxon>
        <taxon>Limnospira</taxon>
    </lineage>
</organism>
<feature type="transmembrane region" description="Helical" evidence="10">
    <location>
        <begin position="244"/>
        <end position="264"/>
    </location>
</feature>
<comment type="catalytic activity">
    <reaction evidence="9">
        <text>Typically cleaves a -Gly-|-Phe- bond to release an N-terminal, basic peptide of 5-8 residues from type IV prepilin, and then N-methylates the new N-terminal amino group, the methyl donor being S-adenosyl-L-methionine.</text>
        <dbReference type="EC" id="3.4.23.43"/>
    </reaction>
</comment>
<keyword evidence="7 10" id="KW-0472">Membrane</keyword>
<dbReference type="InterPro" id="IPR010627">
    <property type="entry name" value="Prepilin_pept_A24_N"/>
</dbReference>
<evidence type="ECO:0000256" key="9">
    <source>
        <dbReference type="RuleBase" id="RU003794"/>
    </source>
</evidence>
<evidence type="ECO:0000256" key="3">
    <source>
        <dbReference type="ARBA" id="ARBA00022475"/>
    </source>
</evidence>
<evidence type="ECO:0000259" key="11">
    <source>
        <dbReference type="Pfam" id="PF01478"/>
    </source>
</evidence>
<dbReference type="Proteomes" id="UP000032946">
    <property type="component" value="Chromosome"/>
</dbReference>
<evidence type="ECO:0000256" key="1">
    <source>
        <dbReference type="ARBA" id="ARBA00004429"/>
    </source>
</evidence>